<feature type="transmembrane region" description="Helical" evidence="1">
    <location>
        <begin position="151"/>
        <end position="172"/>
    </location>
</feature>
<evidence type="ECO:0000256" key="1">
    <source>
        <dbReference type="SAM" id="Phobius"/>
    </source>
</evidence>
<dbReference type="RefSeq" id="WP_090066896.1">
    <property type="nucleotide sequence ID" value="NZ_FOFT01000007.1"/>
</dbReference>
<keyword evidence="3" id="KW-1185">Reference proteome</keyword>
<feature type="transmembrane region" description="Helical" evidence="1">
    <location>
        <begin position="56"/>
        <end position="75"/>
    </location>
</feature>
<feature type="transmembrane region" description="Helical" evidence="1">
    <location>
        <begin position="28"/>
        <end position="50"/>
    </location>
</feature>
<dbReference type="AlphaFoldDB" id="A0A1H9SMK3"/>
<keyword evidence="1" id="KW-1133">Transmembrane helix</keyword>
<keyword evidence="1" id="KW-0472">Membrane</keyword>
<feature type="transmembrane region" description="Helical" evidence="1">
    <location>
        <begin position="184"/>
        <end position="205"/>
    </location>
</feature>
<reference evidence="3" key="1">
    <citation type="submission" date="2016-10" db="EMBL/GenBank/DDBJ databases">
        <authorList>
            <person name="Varghese N."/>
            <person name="Submissions S."/>
        </authorList>
    </citation>
    <scope>NUCLEOTIDE SEQUENCE [LARGE SCALE GENOMIC DNA]</scope>
    <source>
        <strain evidence="3">CGMCC 4.578</strain>
    </source>
</reference>
<evidence type="ECO:0000313" key="3">
    <source>
        <dbReference type="Proteomes" id="UP000199028"/>
    </source>
</evidence>
<gene>
    <name evidence="2" type="ORF">SAMN05216195_107123</name>
</gene>
<evidence type="ECO:0000313" key="2">
    <source>
        <dbReference type="EMBL" id="SER85955.1"/>
    </source>
</evidence>
<organism evidence="2 3">
    <name type="scientific">Lentzea flaviverrucosa</name>
    <dbReference type="NCBI Taxonomy" id="200379"/>
    <lineage>
        <taxon>Bacteria</taxon>
        <taxon>Bacillati</taxon>
        <taxon>Actinomycetota</taxon>
        <taxon>Actinomycetes</taxon>
        <taxon>Pseudonocardiales</taxon>
        <taxon>Pseudonocardiaceae</taxon>
        <taxon>Lentzea</taxon>
    </lineage>
</organism>
<dbReference type="Proteomes" id="UP000199028">
    <property type="component" value="Unassembled WGS sequence"/>
</dbReference>
<dbReference type="EMBL" id="FOFT01000007">
    <property type="protein sequence ID" value="SER85955.1"/>
    <property type="molecule type" value="Genomic_DNA"/>
</dbReference>
<keyword evidence="1" id="KW-0812">Transmembrane</keyword>
<protein>
    <submittedName>
        <fullName evidence="2">Uncharacterized protein</fullName>
    </submittedName>
</protein>
<name>A0A1H9SMK3_9PSEU</name>
<sequence>MSSSYSNTDKVTLLAAAYQAERSDNATIFTNTLAVLGFALAYVAAVLGFVSTATTLHGVLLAFAPMPACALIAYHQAMVGMNGARAAAAHRIERIIVTIIDDDALRVRVAPSQSRWQRITSPKPLAVGEPKFGIGLGEQFLDPGHASKVRALAAGLTYLFLLLGTIAFTAFVLTKAAQNDAGAWAVWGGAVCSGLLILIAVWNLALNGKRPEVKRAESV</sequence>
<accession>A0A1H9SMK3</accession>
<proteinExistence type="predicted"/>